<dbReference type="AlphaFoldDB" id="A0A0J7JYY1"/>
<name>A0A0J7JYY1_LASNI</name>
<feature type="region of interest" description="Disordered" evidence="1">
    <location>
        <begin position="56"/>
        <end position="75"/>
    </location>
</feature>
<sequence>MEGRSNDLKRLNEMEDIKNLLEDGCDEILLNAALQFERMQEDNKGQNCDVVEVNKNSKEDDEEVQEDNKGQNCDVVEVNKNSKEDDEEDDCNVVENKKLKRREEEDDEDDK</sequence>
<gene>
    <name evidence="2" type="ORF">RF55_20429</name>
</gene>
<comment type="caution">
    <text evidence="2">The sequence shown here is derived from an EMBL/GenBank/DDBJ whole genome shotgun (WGS) entry which is preliminary data.</text>
</comment>
<keyword evidence="3" id="KW-1185">Reference proteome</keyword>
<proteinExistence type="predicted"/>
<evidence type="ECO:0000313" key="3">
    <source>
        <dbReference type="Proteomes" id="UP000036403"/>
    </source>
</evidence>
<evidence type="ECO:0000313" key="2">
    <source>
        <dbReference type="EMBL" id="KMQ83292.1"/>
    </source>
</evidence>
<dbReference type="PaxDb" id="67767-A0A0J7JYY1"/>
<reference evidence="2 3" key="1">
    <citation type="submission" date="2015-04" db="EMBL/GenBank/DDBJ databases">
        <title>Lasius niger genome sequencing.</title>
        <authorList>
            <person name="Konorov E.A."/>
            <person name="Nikitin M.A."/>
            <person name="Kirill M.V."/>
            <person name="Chang P."/>
        </authorList>
    </citation>
    <scope>NUCLEOTIDE SEQUENCE [LARGE SCALE GENOMIC DNA]</scope>
    <source>
        <tissue evidence="2">Whole</tissue>
    </source>
</reference>
<protein>
    <submittedName>
        <fullName evidence="2">Uncharacterized protein</fullName>
    </submittedName>
</protein>
<dbReference type="Proteomes" id="UP000036403">
    <property type="component" value="Unassembled WGS sequence"/>
</dbReference>
<evidence type="ECO:0000256" key="1">
    <source>
        <dbReference type="SAM" id="MobiDB-lite"/>
    </source>
</evidence>
<dbReference type="EMBL" id="LBMM01020414">
    <property type="protein sequence ID" value="KMQ83292.1"/>
    <property type="molecule type" value="Genomic_DNA"/>
</dbReference>
<organism evidence="2 3">
    <name type="scientific">Lasius niger</name>
    <name type="common">Black garden ant</name>
    <dbReference type="NCBI Taxonomy" id="67767"/>
    <lineage>
        <taxon>Eukaryota</taxon>
        <taxon>Metazoa</taxon>
        <taxon>Ecdysozoa</taxon>
        <taxon>Arthropoda</taxon>
        <taxon>Hexapoda</taxon>
        <taxon>Insecta</taxon>
        <taxon>Pterygota</taxon>
        <taxon>Neoptera</taxon>
        <taxon>Endopterygota</taxon>
        <taxon>Hymenoptera</taxon>
        <taxon>Apocrita</taxon>
        <taxon>Aculeata</taxon>
        <taxon>Formicoidea</taxon>
        <taxon>Formicidae</taxon>
        <taxon>Formicinae</taxon>
        <taxon>Lasius</taxon>
        <taxon>Lasius</taxon>
    </lineage>
</organism>
<accession>A0A0J7JYY1</accession>